<comment type="caution">
    <text evidence="1">The sequence shown here is derived from an EMBL/GenBank/DDBJ whole genome shotgun (WGS) entry which is preliminary data.</text>
</comment>
<dbReference type="Proteomes" id="UP001501009">
    <property type="component" value="Unassembled WGS sequence"/>
</dbReference>
<dbReference type="EMBL" id="BAABDE010000016">
    <property type="protein sequence ID" value="GAA3797337.1"/>
    <property type="molecule type" value="Genomic_DNA"/>
</dbReference>
<keyword evidence="2" id="KW-1185">Reference proteome</keyword>
<proteinExistence type="predicted"/>
<sequence length="107" mass="11683">MYHRRAVLHIHGNGLNLGFPQNLAAWALASAWRGMPLYPLAGPIVITGRTASGEVTALDDDLVQHALAVTQTVRETLGEWRTRPPGSNEAALNELLAYAARDVTDRR</sequence>
<accession>A0ABP7HQU1</accession>
<reference evidence="2" key="1">
    <citation type="journal article" date="2019" name="Int. J. Syst. Evol. Microbiol.">
        <title>The Global Catalogue of Microorganisms (GCM) 10K type strain sequencing project: providing services to taxonomists for standard genome sequencing and annotation.</title>
        <authorList>
            <consortium name="The Broad Institute Genomics Platform"/>
            <consortium name="The Broad Institute Genome Sequencing Center for Infectious Disease"/>
            <person name="Wu L."/>
            <person name="Ma J."/>
        </authorList>
    </citation>
    <scope>NUCLEOTIDE SEQUENCE [LARGE SCALE GENOMIC DNA]</scope>
    <source>
        <strain evidence="2">JCM 17138</strain>
    </source>
</reference>
<evidence type="ECO:0000313" key="1">
    <source>
        <dbReference type="EMBL" id="GAA3797337.1"/>
    </source>
</evidence>
<name>A0ABP7HQU1_9ACTN</name>
<evidence type="ECO:0000313" key="2">
    <source>
        <dbReference type="Proteomes" id="UP001501009"/>
    </source>
</evidence>
<gene>
    <name evidence="1" type="ORF">GCM10022403_034060</name>
</gene>
<protein>
    <submittedName>
        <fullName evidence="1">Uncharacterized protein</fullName>
    </submittedName>
</protein>
<organism evidence="1 2">
    <name type="scientific">Streptomyces coacervatus</name>
    <dbReference type="NCBI Taxonomy" id="647381"/>
    <lineage>
        <taxon>Bacteria</taxon>
        <taxon>Bacillati</taxon>
        <taxon>Actinomycetota</taxon>
        <taxon>Actinomycetes</taxon>
        <taxon>Kitasatosporales</taxon>
        <taxon>Streptomycetaceae</taxon>
        <taxon>Streptomyces</taxon>
    </lineage>
</organism>